<reference evidence="2" key="1">
    <citation type="submission" date="2023-07" db="EMBL/GenBank/DDBJ databases">
        <title>Genome content predicts the carbon catabolic preferences of heterotrophic bacteria.</title>
        <authorList>
            <person name="Gralka M."/>
        </authorList>
    </citation>
    <scope>NUCLEOTIDE SEQUENCE</scope>
    <source>
        <strain evidence="2">I2M02</strain>
    </source>
</reference>
<evidence type="ECO:0000313" key="3">
    <source>
        <dbReference type="Proteomes" id="UP001169823"/>
    </source>
</evidence>
<feature type="region of interest" description="Disordered" evidence="1">
    <location>
        <begin position="24"/>
        <end position="51"/>
    </location>
</feature>
<organism evidence="2 3">
    <name type="scientific">Celeribacter halophilus</name>
    <dbReference type="NCBI Taxonomy" id="576117"/>
    <lineage>
        <taxon>Bacteria</taxon>
        <taxon>Pseudomonadati</taxon>
        <taxon>Pseudomonadota</taxon>
        <taxon>Alphaproteobacteria</taxon>
        <taxon>Rhodobacterales</taxon>
        <taxon>Roseobacteraceae</taxon>
        <taxon>Celeribacter</taxon>
    </lineage>
</organism>
<dbReference type="EMBL" id="JAUOPJ010000003">
    <property type="protein sequence ID" value="MDO6456432.1"/>
    <property type="molecule type" value="Genomic_DNA"/>
</dbReference>
<dbReference type="Proteomes" id="UP001169823">
    <property type="component" value="Unassembled WGS sequence"/>
</dbReference>
<protein>
    <submittedName>
        <fullName evidence="2">Uncharacterized protein</fullName>
    </submittedName>
</protein>
<evidence type="ECO:0000313" key="2">
    <source>
        <dbReference type="EMBL" id="MDO6456432.1"/>
    </source>
</evidence>
<dbReference type="AlphaFoldDB" id="A0AAW7XR99"/>
<accession>A0AAW7XR99</accession>
<dbReference type="RefSeq" id="WP_303481219.1">
    <property type="nucleotide sequence ID" value="NZ_JAUOPJ010000003.1"/>
</dbReference>
<comment type="caution">
    <text evidence="2">The sequence shown here is derived from an EMBL/GenBank/DDBJ whole genome shotgun (WGS) entry which is preliminary data.</text>
</comment>
<evidence type="ECO:0000256" key="1">
    <source>
        <dbReference type="SAM" id="MobiDB-lite"/>
    </source>
</evidence>
<sequence length="51" mass="5627">MPFAIGLRDRLIAEGPRLARTRRTLSEGAFPTFTRPTSAPDTRMSGALRPL</sequence>
<name>A0AAW7XR99_9RHOB</name>
<gene>
    <name evidence="2" type="ORF">Q4494_05015</name>
</gene>
<proteinExistence type="predicted"/>